<dbReference type="PANTHER" id="PTHR43734:SF1">
    <property type="entry name" value="PHYTOENE DESATURASE"/>
    <property type="match status" value="1"/>
</dbReference>
<protein>
    <submittedName>
        <fullName evidence="7">Phytoene desaturase</fullName>
    </submittedName>
</protein>
<evidence type="ECO:0000313" key="8">
    <source>
        <dbReference type="Proteomes" id="UP000199572"/>
    </source>
</evidence>
<evidence type="ECO:0000256" key="1">
    <source>
        <dbReference type="ARBA" id="ARBA00004829"/>
    </source>
</evidence>
<proteinExistence type="inferred from homology"/>
<evidence type="ECO:0000256" key="4">
    <source>
        <dbReference type="ARBA" id="ARBA00023002"/>
    </source>
</evidence>
<evidence type="ECO:0000259" key="6">
    <source>
        <dbReference type="Pfam" id="PF01593"/>
    </source>
</evidence>
<dbReference type="EMBL" id="FOGG01000053">
    <property type="protein sequence ID" value="SES26966.1"/>
    <property type="molecule type" value="Genomic_DNA"/>
</dbReference>
<dbReference type="PRINTS" id="PR00419">
    <property type="entry name" value="ADXRDTASE"/>
</dbReference>
<dbReference type="STRING" id="390241.SAMN04488023_1539"/>
<dbReference type="Gene3D" id="3.50.50.60">
    <property type="entry name" value="FAD/NAD(P)-binding domain"/>
    <property type="match status" value="2"/>
</dbReference>
<comment type="pathway">
    <text evidence="1 5">Carotenoid biosynthesis.</text>
</comment>
<dbReference type="GO" id="GO:0016491">
    <property type="term" value="F:oxidoreductase activity"/>
    <property type="evidence" value="ECO:0007669"/>
    <property type="project" value="UniProtKB-KW"/>
</dbReference>
<dbReference type="Pfam" id="PF01593">
    <property type="entry name" value="Amino_oxidase"/>
    <property type="match status" value="1"/>
</dbReference>
<evidence type="ECO:0000256" key="2">
    <source>
        <dbReference type="ARBA" id="ARBA00006046"/>
    </source>
</evidence>
<dbReference type="NCBIfam" id="TIGR02734">
    <property type="entry name" value="crtI_fam"/>
    <property type="match status" value="1"/>
</dbReference>
<evidence type="ECO:0000256" key="5">
    <source>
        <dbReference type="RuleBase" id="RU362075"/>
    </source>
</evidence>
<keyword evidence="8" id="KW-1185">Reference proteome</keyword>
<keyword evidence="4 5" id="KW-0560">Oxidoreductase</keyword>
<dbReference type="PANTHER" id="PTHR43734">
    <property type="entry name" value="PHYTOENE DESATURASE"/>
    <property type="match status" value="1"/>
</dbReference>
<dbReference type="GO" id="GO:0016117">
    <property type="term" value="P:carotenoid biosynthetic process"/>
    <property type="evidence" value="ECO:0007669"/>
    <property type="project" value="UniProtKB-KW"/>
</dbReference>
<dbReference type="InterPro" id="IPR036188">
    <property type="entry name" value="FAD/NAD-bd_sf"/>
</dbReference>
<evidence type="ECO:0000313" key="7">
    <source>
        <dbReference type="EMBL" id="SES26966.1"/>
    </source>
</evidence>
<reference evidence="7 8" key="1">
    <citation type="submission" date="2016-10" db="EMBL/GenBank/DDBJ databases">
        <authorList>
            <person name="de Groot N.N."/>
        </authorList>
    </citation>
    <scope>NUCLEOTIDE SEQUENCE [LARGE SCALE GENOMIC DNA]</scope>
    <source>
        <strain evidence="7 8">DSM 18610</strain>
    </source>
</reference>
<dbReference type="Proteomes" id="UP000199572">
    <property type="component" value="Unassembled WGS sequence"/>
</dbReference>
<organism evidence="7 8">
    <name type="scientific">Pedobacter rhizosphaerae</name>
    <dbReference type="NCBI Taxonomy" id="390241"/>
    <lineage>
        <taxon>Bacteria</taxon>
        <taxon>Pseudomonadati</taxon>
        <taxon>Bacteroidota</taxon>
        <taxon>Sphingobacteriia</taxon>
        <taxon>Sphingobacteriales</taxon>
        <taxon>Sphingobacteriaceae</taxon>
        <taxon>Pedobacter</taxon>
    </lineage>
</organism>
<comment type="similarity">
    <text evidence="2 5">Belongs to the carotenoid/retinoid oxidoreductase family.</text>
</comment>
<keyword evidence="3 5" id="KW-0125">Carotenoid biosynthesis</keyword>
<feature type="domain" description="Amine oxidase" evidence="6">
    <location>
        <begin position="43"/>
        <end position="514"/>
    </location>
</feature>
<name>A0A1H9VZ21_9SPHI</name>
<dbReference type="SUPFAM" id="SSF51905">
    <property type="entry name" value="FAD/NAD(P)-binding domain"/>
    <property type="match status" value="1"/>
</dbReference>
<dbReference type="AlphaFoldDB" id="A0A1H9VZ21"/>
<dbReference type="InterPro" id="IPR014105">
    <property type="entry name" value="Carotenoid/retinoid_OxRdtase"/>
</dbReference>
<dbReference type="InterPro" id="IPR002937">
    <property type="entry name" value="Amino_oxidase"/>
</dbReference>
<sequence>MLVNLSLPTPPQNLNKTKTISHNFPLFSTMDKKQKILVIGAGFAGLSAAAILAKEGYEVTVIEKNEMAGGRARTWEKDGFTFDMGPSWYWMPDVFENFYQLFNHTTSDFYELKRLSPSYRIYFGKADTLDVPATTTALYELFENLEPGSSKNLTSFLKQAKYKYDVGMNEYVFKPSHSVIEYFDPRLAISGIKLQLLGNMRKHVHQLFKNEKLRKLLEFPVLFLGATPQNTPALYSLMNYADLILGTWYPMGGMHKIVSAMQTIAEKQGVKFIFNTEVSKIKVTDKTAEEVLTNQGNFKADFIIGNADYHHIDQQLLEKPYRNYSEEYWNKRTMAPSCLLFYIGLDKKLDNVLHHNLFFDQDFDQHAKEIYSEAQWPSQPLFYACCPSVTDASVAPEGCENLFFLIPLAPGLTDSEAEREKYFNVLCKRFADLTGNNIKDNILFKRSYAMDDFVSDYHAYKGNAYGLANTLKQTAFLKPSIKSIVTNFLYTGQLTVPGPGVPPAIISGQVVAKETIKKLNKS</sequence>
<evidence type="ECO:0000256" key="3">
    <source>
        <dbReference type="ARBA" id="ARBA00022746"/>
    </source>
</evidence>
<accession>A0A1H9VZ21</accession>
<gene>
    <name evidence="7" type="ORF">SAMN04488023_1539</name>
</gene>